<proteinExistence type="predicted"/>
<comment type="caution">
    <text evidence="2">The sequence shown here is derived from an EMBL/GenBank/DDBJ whole genome shotgun (WGS) entry which is preliminary data.</text>
</comment>
<evidence type="ECO:0000313" key="2">
    <source>
        <dbReference type="EMBL" id="MDD0993810.1"/>
    </source>
</evidence>
<feature type="transmembrane region" description="Helical" evidence="1">
    <location>
        <begin position="87"/>
        <end position="109"/>
    </location>
</feature>
<protein>
    <submittedName>
        <fullName evidence="2">Uncharacterized protein</fullName>
    </submittedName>
</protein>
<gene>
    <name evidence="2" type="ORF">M5G11_25100</name>
</gene>
<organism evidence="2 3">
    <name type="scientific">Pseudomonas fontis</name>
    <dbReference type="NCBI Taxonomy" id="2942633"/>
    <lineage>
        <taxon>Bacteria</taxon>
        <taxon>Pseudomonadati</taxon>
        <taxon>Pseudomonadota</taxon>
        <taxon>Gammaproteobacteria</taxon>
        <taxon>Pseudomonadales</taxon>
        <taxon>Pseudomonadaceae</taxon>
        <taxon>Pseudomonas</taxon>
    </lineage>
</organism>
<keyword evidence="1" id="KW-0472">Membrane</keyword>
<evidence type="ECO:0000256" key="1">
    <source>
        <dbReference type="SAM" id="Phobius"/>
    </source>
</evidence>
<accession>A0ABT5P028</accession>
<reference evidence="2 3" key="1">
    <citation type="submission" date="2022-05" db="EMBL/GenBank/DDBJ databases">
        <title>Novel Pseudomonas spp. Isolated from a Rainbow Trout Aquaculture Facility.</title>
        <authorList>
            <person name="Testerman T."/>
            <person name="Graf J."/>
        </authorList>
    </citation>
    <scope>NUCLEOTIDE SEQUENCE [LARGE SCALE GENOMIC DNA]</scope>
    <source>
        <strain evidence="2 3">ID681</strain>
    </source>
</reference>
<dbReference type="RefSeq" id="WP_273909310.1">
    <property type="nucleotide sequence ID" value="NZ_JAMDGX010000011.1"/>
</dbReference>
<keyword evidence="1" id="KW-0812">Transmembrane</keyword>
<keyword evidence="1" id="KW-1133">Transmembrane helix</keyword>
<evidence type="ECO:0000313" key="3">
    <source>
        <dbReference type="Proteomes" id="UP001148203"/>
    </source>
</evidence>
<keyword evidence="3" id="KW-1185">Reference proteome</keyword>
<sequence length="149" mass="16096">MSHHLEKVKNKNSTQAPTKPAILSLAYFARAVATVTLSAAEIGTAVAIAKPFFDHLAQAGKTGFAQHLGKSLGHVAGRLGTQASRLLLARLVLGAFWIGLAITIIILIFDDDALEKWCNRCAYRLDKSSKPYSDGDELPALFSAFREVT</sequence>
<name>A0ABT5P028_9PSED</name>
<dbReference type="Proteomes" id="UP001148203">
    <property type="component" value="Unassembled WGS sequence"/>
</dbReference>
<dbReference type="EMBL" id="JAMDGY010000109">
    <property type="protein sequence ID" value="MDD0993810.1"/>
    <property type="molecule type" value="Genomic_DNA"/>
</dbReference>